<dbReference type="PANTHER" id="PTHR32183">
    <property type="match status" value="1"/>
</dbReference>
<dbReference type="STRING" id="1328760.A0A164ZEM0"/>
<dbReference type="SUPFAM" id="SSF53335">
    <property type="entry name" value="S-adenosyl-L-methionine-dependent methyltransferases"/>
    <property type="match status" value="1"/>
</dbReference>
<evidence type="ECO:0000256" key="3">
    <source>
        <dbReference type="ARBA" id="ARBA00022679"/>
    </source>
</evidence>
<dbReference type="CDD" id="cd02440">
    <property type="entry name" value="AdoMet_MTases"/>
    <property type="match status" value="1"/>
</dbReference>
<dbReference type="InParanoid" id="A0A164ZEM0"/>
<accession>A0A164ZEM0</accession>
<keyword evidence="2 5" id="KW-0489">Methyltransferase</keyword>
<name>A0A164ZEM0_XYLHT</name>
<organism evidence="5 6">
    <name type="scientific">Xylona heveae (strain CBS 132557 / TC161)</name>
    <dbReference type="NCBI Taxonomy" id="1328760"/>
    <lineage>
        <taxon>Eukaryota</taxon>
        <taxon>Fungi</taxon>
        <taxon>Dikarya</taxon>
        <taxon>Ascomycota</taxon>
        <taxon>Pezizomycotina</taxon>
        <taxon>Xylonomycetes</taxon>
        <taxon>Xylonales</taxon>
        <taxon>Xylonaceae</taxon>
        <taxon>Xylona</taxon>
    </lineage>
</organism>
<keyword evidence="6" id="KW-1185">Reference proteome</keyword>
<gene>
    <name evidence="5" type="ORF">L228DRAFT_251552</name>
</gene>
<evidence type="ECO:0000256" key="4">
    <source>
        <dbReference type="ARBA" id="ARBA00022691"/>
    </source>
</evidence>
<keyword evidence="1" id="KW-0597">Phosphoprotein</keyword>
<keyword evidence="4" id="KW-0949">S-adenosyl-L-methionine</keyword>
<dbReference type="OMA" id="HLCETGS"/>
<dbReference type="EMBL" id="KV407468">
    <property type="protein sequence ID" value="KZF19006.1"/>
    <property type="molecule type" value="Genomic_DNA"/>
</dbReference>
<protein>
    <submittedName>
        <fullName evidence="5">Putative thiol methyltransferase</fullName>
    </submittedName>
</protein>
<dbReference type="OrthoDB" id="276151at2759"/>
<dbReference type="Proteomes" id="UP000076632">
    <property type="component" value="Unassembled WGS sequence"/>
</dbReference>
<dbReference type="Gene3D" id="3.40.50.150">
    <property type="entry name" value="Vaccinia Virus protein VP39"/>
    <property type="match status" value="1"/>
</dbReference>
<evidence type="ECO:0000256" key="1">
    <source>
        <dbReference type="ARBA" id="ARBA00022553"/>
    </source>
</evidence>
<sequence>MAPTEEIPNEVRQRLREHFSVPADALNDRWSALWDKGDFLPWDRGLPNPALVDTLVERHDLLGSPLVDDPETGKKRRKRAFVPGCGRGYDVLLLASFGYDAFGLEVSESAVRQCERIARESGDKYPVRDEAAGAGTAKFVLGDFFKTDFERETGSKFDLIYDYTFFCALPPSLRPAWALRHSQLLARPDGNLICVEFPTYKDPSTGGPPFGVTPSIYIGHLSHPGEDLPYSEEGYIADVSARGATKEDLERVAHWRPIRTHEIGKDTDWVSVWRHRW</sequence>
<keyword evidence="3 5" id="KW-0808">Transferase</keyword>
<dbReference type="GeneID" id="28898718"/>
<evidence type="ECO:0000256" key="2">
    <source>
        <dbReference type="ARBA" id="ARBA00022603"/>
    </source>
</evidence>
<dbReference type="GO" id="GO:0032259">
    <property type="term" value="P:methylation"/>
    <property type="evidence" value="ECO:0007669"/>
    <property type="project" value="UniProtKB-KW"/>
</dbReference>
<dbReference type="Pfam" id="PF05724">
    <property type="entry name" value="TPMT"/>
    <property type="match status" value="1"/>
</dbReference>
<dbReference type="RefSeq" id="XP_018184561.1">
    <property type="nucleotide sequence ID" value="XM_018333581.1"/>
</dbReference>
<evidence type="ECO:0000313" key="5">
    <source>
        <dbReference type="EMBL" id="KZF19006.1"/>
    </source>
</evidence>
<dbReference type="InterPro" id="IPR029063">
    <property type="entry name" value="SAM-dependent_MTases_sf"/>
</dbReference>
<evidence type="ECO:0000313" key="6">
    <source>
        <dbReference type="Proteomes" id="UP000076632"/>
    </source>
</evidence>
<dbReference type="PANTHER" id="PTHR32183:SF11">
    <property type="entry name" value="THIOL METHYLTRANSFERASE 2-RELATED"/>
    <property type="match status" value="1"/>
</dbReference>
<proteinExistence type="predicted"/>
<dbReference type="AlphaFoldDB" id="A0A164ZEM0"/>
<dbReference type="GO" id="GO:0008757">
    <property type="term" value="F:S-adenosylmethionine-dependent methyltransferase activity"/>
    <property type="evidence" value="ECO:0007669"/>
    <property type="project" value="InterPro"/>
</dbReference>
<dbReference type="PROSITE" id="PS51585">
    <property type="entry name" value="SAM_MT_TPMT"/>
    <property type="match status" value="1"/>
</dbReference>
<reference evidence="5 6" key="1">
    <citation type="journal article" date="2016" name="Fungal Biol.">
        <title>The genome of Xylona heveae provides a window into fungal endophytism.</title>
        <authorList>
            <person name="Gazis R."/>
            <person name="Kuo A."/>
            <person name="Riley R."/>
            <person name="LaButti K."/>
            <person name="Lipzen A."/>
            <person name="Lin J."/>
            <person name="Amirebrahimi M."/>
            <person name="Hesse C.N."/>
            <person name="Spatafora J.W."/>
            <person name="Henrissat B."/>
            <person name="Hainaut M."/>
            <person name="Grigoriev I.V."/>
            <person name="Hibbett D.S."/>
        </authorList>
    </citation>
    <scope>NUCLEOTIDE SEQUENCE [LARGE SCALE GENOMIC DNA]</scope>
    <source>
        <strain evidence="5 6">TC161</strain>
    </source>
</reference>
<dbReference type="InterPro" id="IPR008854">
    <property type="entry name" value="TPMT"/>
</dbReference>